<proteinExistence type="predicted"/>
<reference evidence="2 3" key="1">
    <citation type="submission" date="2019-03" db="EMBL/GenBank/DDBJ databases">
        <title>Genomic Encyclopedia of Type Strains, Phase IV (KMG-IV): sequencing the most valuable type-strain genomes for metagenomic binning, comparative biology and taxonomic classification.</title>
        <authorList>
            <person name="Goeker M."/>
        </authorList>
    </citation>
    <scope>NUCLEOTIDE SEQUENCE [LARGE SCALE GENOMIC DNA]</scope>
    <source>
        <strain evidence="2 3">DSM 25903</strain>
    </source>
</reference>
<dbReference type="RefSeq" id="WP_133770223.1">
    <property type="nucleotide sequence ID" value="NZ_SNZR01000013.1"/>
</dbReference>
<dbReference type="EMBL" id="SNZR01000013">
    <property type="protein sequence ID" value="TDR89539.1"/>
    <property type="molecule type" value="Genomic_DNA"/>
</dbReference>
<comment type="caution">
    <text evidence="2">The sequence shown here is derived from an EMBL/GenBank/DDBJ whole genome shotgun (WGS) entry which is preliminary data.</text>
</comment>
<feature type="region of interest" description="Disordered" evidence="1">
    <location>
        <begin position="73"/>
        <end position="92"/>
    </location>
</feature>
<feature type="compositionally biased region" description="Basic and acidic residues" evidence="1">
    <location>
        <begin position="76"/>
        <end position="92"/>
    </location>
</feature>
<accession>A0A4V3DXP4</accession>
<dbReference type="Proteomes" id="UP000295122">
    <property type="component" value="Unassembled WGS sequence"/>
</dbReference>
<name>A0A4V3DXP4_9HYPH</name>
<gene>
    <name evidence="2" type="ORF">EV668_2369</name>
</gene>
<protein>
    <submittedName>
        <fullName evidence="2">Uncharacterized protein</fullName>
    </submittedName>
</protein>
<evidence type="ECO:0000256" key="1">
    <source>
        <dbReference type="SAM" id="MobiDB-lite"/>
    </source>
</evidence>
<evidence type="ECO:0000313" key="2">
    <source>
        <dbReference type="EMBL" id="TDR89539.1"/>
    </source>
</evidence>
<evidence type="ECO:0000313" key="3">
    <source>
        <dbReference type="Proteomes" id="UP000295122"/>
    </source>
</evidence>
<keyword evidence="3" id="KW-1185">Reference proteome</keyword>
<organism evidence="2 3">
    <name type="scientific">Enterovirga rhinocerotis</name>
    <dbReference type="NCBI Taxonomy" id="1339210"/>
    <lineage>
        <taxon>Bacteria</taxon>
        <taxon>Pseudomonadati</taxon>
        <taxon>Pseudomonadota</taxon>
        <taxon>Alphaproteobacteria</taxon>
        <taxon>Hyphomicrobiales</taxon>
        <taxon>Methylobacteriaceae</taxon>
        <taxon>Enterovirga</taxon>
    </lineage>
</organism>
<dbReference type="AlphaFoldDB" id="A0A4V3DXP4"/>
<sequence>MRAWIAAFFARRREFRERVAREATDLMNWMGEMAYAGARQRAREARGRQDDADARLWAKVAVEIARRTGQDIGIKGADRYPDPGPRPKEPTRNRREIAERLVDISRGIAALSAGRGDVATLHNIDVAARQVLDFTGRTYAIEKAVLDVIGACQRVQAYPTIDDLLNGRYPPVVDEAALALQKLRRLALP</sequence>